<dbReference type="InterPro" id="IPR007201">
    <property type="entry name" value="Mei2-like_Rrm_C"/>
</dbReference>
<evidence type="ECO:0000259" key="3">
    <source>
        <dbReference type="PROSITE" id="PS50102"/>
    </source>
</evidence>
<evidence type="ECO:0000256" key="2">
    <source>
        <dbReference type="SAM" id="MobiDB-lite"/>
    </source>
</evidence>
<feature type="region of interest" description="Disordered" evidence="2">
    <location>
        <begin position="144"/>
        <end position="164"/>
    </location>
</feature>
<accession>A0AAD3XZN5</accession>
<dbReference type="AlphaFoldDB" id="A0AAD3XZN5"/>
<comment type="caution">
    <text evidence="4">The sequence shown here is derived from an EMBL/GenBank/DDBJ whole genome shotgun (WGS) entry which is preliminary data.</text>
</comment>
<dbReference type="Pfam" id="PF04059">
    <property type="entry name" value="RRM_2"/>
    <property type="match status" value="1"/>
</dbReference>
<keyword evidence="1" id="KW-0694">RNA-binding</keyword>
<evidence type="ECO:0000313" key="5">
    <source>
        <dbReference type="Proteomes" id="UP001279734"/>
    </source>
</evidence>
<protein>
    <recommendedName>
        <fullName evidence="3">RRM domain-containing protein</fullName>
    </recommendedName>
</protein>
<evidence type="ECO:0000256" key="1">
    <source>
        <dbReference type="PROSITE-ProRule" id="PRU00176"/>
    </source>
</evidence>
<sequence length="388" mass="43725">MVSSCRPTQESDPMLMAGRELTEAAEAYYPSPSGREILQKLLYEASQSHCYSAYFPPTPYGPRPFQRPPAMIAFVGFDHPQFSAWPYFSVIPKAAPAVHPLFQGPYSNVDASDFSGSRKSTMIEELPVETCFPVEGCPFSGGDERSGFNGGGRRGRQHGQCGDLARKDIPRTDGIFNKKGHCKGKCGELVWRRKFNSFPIGECTSLMIRNIPNRVSRRELTDLLDEHCREENEGAESWSDRARSEFDFLYLPIDFVTELNYGYAFVNFTTIEAASRFCKSWVGQTWDKCGYNSKKICEITGASIQVFFILILVSSSSFSQHPVGFFSNDMVSECLQGKENLKKHFQRSVFFCKTDDFLPVELSPPSDGLRLTQSMFIGTRREPPVVQQ</sequence>
<dbReference type="Proteomes" id="UP001279734">
    <property type="component" value="Unassembled WGS sequence"/>
</dbReference>
<organism evidence="4 5">
    <name type="scientific">Nepenthes gracilis</name>
    <name type="common">Slender pitcher plant</name>
    <dbReference type="NCBI Taxonomy" id="150966"/>
    <lineage>
        <taxon>Eukaryota</taxon>
        <taxon>Viridiplantae</taxon>
        <taxon>Streptophyta</taxon>
        <taxon>Embryophyta</taxon>
        <taxon>Tracheophyta</taxon>
        <taxon>Spermatophyta</taxon>
        <taxon>Magnoliopsida</taxon>
        <taxon>eudicotyledons</taxon>
        <taxon>Gunneridae</taxon>
        <taxon>Pentapetalae</taxon>
        <taxon>Caryophyllales</taxon>
        <taxon>Nepenthaceae</taxon>
        <taxon>Nepenthes</taxon>
    </lineage>
</organism>
<dbReference type="Gene3D" id="3.30.70.330">
    <property type="match status" value="1"/>
</dbReference>
<dbReference type="SUPFAM" id="SSF54928">
    <property type="entry name" value="RNA-binding domain, RBD"/>
    <property type="match status" value="1"/>
</dbReference>
<dbReference type="InterPro" id="IPR012677">
    <property type="entry name" value="Nucleotide-bd_a/b_plait_sf"/>
</dbReference>
<proteinExistence type="predicted"/>
<dbReference type="PROSITE" id="PS50102">
    <property type="entry name" value="RRM"/>
    <property type="match status" value="1"/>
</dbReference>
<feature type="domain" description="RRM" evidence="3">
    <location>
        <begin position="204"/>
        <end position="306"/>
    </location>
</feature>
<name>A0AAD3XZN5_NEPGR</name>
<gene>
    <name evidence="4" type="ORF">Nepgr_023669</name>
</gene>
<reference evidence="4" key="1">
    <citation type="submission" date="2023-05" db="EMBL/GenBank/DDBJ databases">
        <title>Nepenthes gracilis genome sequencing.</title>
        <authorList>
            <person name="Fukushima K."/>
        </authorList>
    </citation>
    <scope>NUCLEOTIDE SEQUENCE</scope>
    <source>
        <strain evidence="4">SING2019-196</strain>
    </source>
</reference>
<keyword evidence="5" id="KW-1185">Reference proteome</keyword>
<dbReference type="EMBL" id="BSYO01000023">
    <property type="protein sequence ID" value="GMH21826.1"/>
    <property type="molecule type" value="Genomic_DNA"/>
</dbReference>
<evidence type="ECO:0000313" key="4">
    <source>
        <dbReference type="EMBL" id="GMH21826.1"/>
    </source>
</evidence>
<dbReference type="InterPro" id="IPR000504">
    <property type="entry name" value="RRM_dom"/>
</dbReference>
<dbReference type="InterPro" id="IPR035979">
    <property type="entry name" value="RBD_domain_sf"/>
</dbReference>
<dbReference type="GO" id="GO:0003723">
    <property type="term" value="F:RNA binding"/>
    <property type="evidence" value="ECO:0007669"/>
    <property type="project" value="UniProtKB-UniRule"/>
</dbReference>